<feature type="domain" description="NADH:quinone oxidoreductase/Mrp antiporter transmembrane" evidence="9">
    <location>
        <begin position="57"/>
        <end position="195"/>
    </location>
</feature>
<sequence length="254" mass="29534">MSDSLGVLIVLIFTTIGIGFKLSPAYLINRLLIRGVNLMHNFERDKEVRNPLFKSHSPTSVIAFLTVTSKVNFRYSFFIFHQTNDIFFWKFMILENLIVITQTSTQHMLASPSRGRIRYVIIDLNDGYASIITYMVFDMNFCLNRIIGLHIENDNIQHYVGLYTKDPFWALSLALCLLSVGGSPLLARVLTSVLSVYYYLKIIYLTKLRNNPSHKIPFKIKEFHRIKYNCMCDNIYYTKNINEPNYCNCSGYPF</sequence>
<keyword evidence="6" id="KW-0520">NAD</keyword>
<name>A0A9Q1QLU4_9CARY</name>
<evidence type="ECO:0000256" key="2">
    <source>
        <dbReference type="ARBA" id="ARBA00022448"/>
    </source>
</evidence>
<evidence type="ECO:0000313" key="11">
    <source>
        <dbReference type="Proteomes" id="UP001153076"/>
    </source>
</evidence>
<evidence type="ECO:0000256" key="8">
    <source>
        <dbReference type="SAM" id="Phobius"/>
    </source>
</evidence>
<dbReference type="GO" id="GO:0016020">
    <property type="term" value="C:membrane"/>
    <property type="evidence" value="ECO:0007669"/>
    <property type="project" value="UniProtKB-SubCell"/>
</dbReference>
<feature type="transmembrane region" description="Helical" evidence="8">
    <location>
        <begin position="6"/>
        <end position="28"/>
    </location>
</feature>
<dbReference type="OrthoDB" id="10595952at2759"/>
<keyword evidence="11" id="KW-1185">Reference proteome</keyword>
<organism evidence="10 11">
    <name type="scientific">Carnegiea gigantea</name>
    <dbReference type="NCBI Taxonomy" id="171969"/>
    <lineage>
        <taxon>Eukaryota</taxon>
        <taxon>Viridiplantae</taxon>
        <taxon>Streptophyta</taxon>
        <taxon>Embryophyta</taxon>
        <taxon>Tracheophyta</taxon>
        <taxon>Spermatophyta</taxon>
        <taxon>Magnoliopsida</taxon>
        <taxon>eudicotyledons</taxon>
        <taxon>Gunneridae</taxon>
        <taxon>Pentapetalae</taxon>
        <taxon>Caryophyllales</taxon>
        <taxon>Cactineae</taxon>
        <taxon>Cactaceae</taxon>
        <taxon>Cactoideae</taxon>
        <taxon>Echinocereeae</taxon>
        <taxon>Carnegiea</taxon>
    </lineage>
</organism>
<evidence type="ECO:0000259" key="9">
    <source>
        <dbReference type="Pfam" id="PF00361"/>
    </source>
</evidence>
<evidence type="ECO:0000256" key="4">
    <source>
        <dbReference type="ARBA" id="ARBA00022967"/>
    </source>
</evidence>
<dbReference type="InterPro" id="IPR001750">
    <property type="entry name" value="ND/Mrp_TM"/>
</dbReference>
<keyword evidence="5 8" id="KW-1133">Transmembrane helix</keyword>
<dbReference type="Pfam" id="PF00361">
    <property type="entry name" value="Proton_antipo_M"/>
    <property type="match status" value="1"/>
</dbReference>
<evidence type="ECO:0000256" key="3">
    <source>
        <dbReference type="ARBA" id="ARBA00022692"/>
    </source>
</evidence>
<keyword evidence="7 8" id="KW-0472">Membrane</keyword>
<keyword evidence="2" id="KW-0813">Transport</keyword>
<dbReference type="AlphaFoldDB" id="A0A9Q1QLU4"/>
<dbReference type="GO" id="GO:0009536">
    <property type="term" value="C:plastid"/>
    <property type="evidence" value="ECO:0007669"/>
    <property type="project" value="UniProtKB-ARBA"/>
</dbReference>
<keyword evidence="3 8" id="KW-0812">Transmembrane</keyword>
<evidence type="ECO:0000256" key="6">
    <source>
        <dbReference type="ARBA" id="ARBA00023027"/>
    </source>
</evidence>
<evidence type="ECO:0000256" key="7">
    <source>
        <dbReference type="ARBA" id="ARBA00023136"/>
    </source>
</evidence>
<comment type="subcellular location">
    <subcellularLocation>
        <location evidence="1">Membrane</location>
        <topology evidence="1">Multi-pass membrane protein</topology>
    </subcellularLocation>
</comment>
<gene>
    <name evidence="10" type="ORF">Cgig2_034060</name>
</gene>
<evidence type="ECO:0000256" key="5">
    <source>
        <dbReference type="ARBA" id="ARBA00022989"/>
    </source>
</evidence>
<comment type="caution">
    <text evidence="10">The sequence shown here is derived from an EMBL/GenBank/DDBJ whole genome shotgun (WGS) entry which is preliminary data.</text>
</comment>
<evidence type="ECO:0000256" key="1">
    <source>
        <dbReference type="ARBA" id="ARBA00004141"/>
    </source>
</evidence>
<evidence type="ECO:0000313" key="10">
    <source>
        <dbReference type="EMBL" id="KAJ8444825.1"/>
    </source>
</evidence>
<protein>
    <recommendedName>
        <fullName evidence="9">NADH:quinone oxidoreductase/Mrp antiporter transmembrane domain-containing protein</fullName>
    </recommendedName>
</protein>
<dbReference type="EMBL" id="JAKOGI010000086">
    <property type="protein sequence ID" value="KAJ8444825.1"/>
    <property type="molecule type" value="Genomic_DNA"/>
</dbReference>
<proteinExistence type="predicted"/>
<dbReference type="Proteomes" id="UP001153076">
    <property type="component" value="Unassembled WGS sequence"/>
</dbReference>
<accession>A0A9Q1QLU4</accession>
<keyword evidence="4" id="KW-1278">Translocase</keyword>
<dbReference type="PANTHER" id="PTHR22773">
    <property type="entry name" value="NADH DEHYDROGENASE"/>
    <property type="match status" value="1"/>
</dbReference>
<feature type="transmembrane region" description="Helical" evidence="8">
    <location>
        <begin position="168"/>
        <end position="200"/>
    </location>
</feature>
<reference evidence="10" key="1">
    <citation type="submission" date="2022-04" db="EMBL/GenBank/DDBJ databases">
        <title>Carnegiea gigantea Genome sequencing and assembly v2.</title>
        <authorList>
            <person name="Copetti D."/>
            <person name="Sanderson M.J."/>
            <person name="Burquez A."/>
            <person name="Wojciechowski M.F."/>
        </authorList>
    </citation>
    <scope>NUCLEOTIDE SEQUENCE</scope>
    <source>
        <strain evidence="10">SGP5-SGP5p</strain>
        <tissue evidence="10">Aerial part</tissue>
    </source>
</reference>